<proteinExistence type="predicted"/>
<organism evidence="2 3">
    <name type="scientific">Fusarium equiseti</name>
    <name type="common">Fusarium scirpi</name>
    <dbReference type="NCBI Taxonomy" id="61235"/>
    <lineage>
        <taxon>Eukaryota</taxon>
        <taxon>Fungi</taxon>
        <taxon>Dikarya</taxon>
        <taxon>Ascomycota</taxon>
        <taxon>Pezizomycotina</taxon>
        <taxon>Sordariomycetes</taxon>
        <taxon>Hypocreomycetidae</taxon>
        <taxon>Hypocreales</taxon>
        <taxon>Nectriaceae</taxon>
        <taxon>Fusarium</taxon>
        <taxon>Fusarium incarnatum-equiseti species complex</taxon>
    </lineage>
</organism>
<reference evidence="2" key="1">
    <citation type="submission" date="2021-05" db="EMBL/GenBank/DDBJ databases">
        <authorList>
            <person name="Khan N."/>
        </authorList>
    </citation>
    <scope>NUCLEOTIDE SEQUENCE</scope>
</reference>
<feature type="compositionally biased region" description="Polar residues" evidence="1">
    <location>
        <begin position="108"/>
        <end position="122"/>
    </location>
</feature>
<evidence type="ECO:0000313" key="2">
    <source>
        <dbReference type="EMBL" id="CAG7563761.1"/>
    </source>
</evidence>
<feature type="compositionally biased region" description="Basic and acidic residues" evidence="1">
    <location>
        <begin position="137"/>
        <end position="146"/>
    </location>
</feature>
<sequence>MDTSLSAKKDKDKGKSKKCKKEKKEKKEKKGKEKQTISIDLTSPARAHTPPPPPGPDAAAPTAASHTPTRAPSRQNGKRGRSTTRREEEQPPASKSDHTYNSKPLPLFSSNDSTGPPSTGQRNAVRPRAKSAAAIPDRPRTNDVERSSYNHDCKIKTLETCLSLKDRYLTMPPAVQTDQKPFWTGVRDFLERISVTRGKFKDWQAVQRAVESWCQPRRSSMRQERLPAVSQSYPELDELVDQWNLVFAQRFCKIHMGYFSNAIWPQFAEEKVTEMVESNLNARTADILTKRCEALQKPNPSALLPTNSSLEDYGNAMKVMNSHPVAAQTDEDQVRKSETVMSMVLELQPGLSAALSQFLSGPNAPMRRSEPSGGQQESETATSRKRVNSTIPLVGQLLQHSRGLHHLWDQLLSYLLHLSHSQLGHPRQQPQMIPHSRGVLVLQSHQRRAERNRQGRERIWISQLAVHPPILGPERTLKVQGRASRTTTSQKRHRMTRQSGHDTRVTSQTCLLPATSHSATETTMMRARHLLNDPEPDPPQD</sequence>
<feature type="compositionally biased region" description="Polar residues" evidence="1">
    <location>
        <begin position="372"/>
        <end position="381"/>
    </location>
</feature>
<feature type="compositionally biased region" description="Basic and acidic residues" evidence="1">
    <location>
        <begin position="84"/>
        <end position="100"/>
    </location>
</feature>
<feature type="compositionally biased region" description="Low complexity" evidence="1">
    <location>
        <begin position="57"/>
        <end position="72"/>
    </location>
</feature>
<dbReference type="EMBL" id="CAJSTJ010000162">
    <property type="protein sequence ID" value="CAG7563761.1"/>
    <property type="molecule type" value="Genomic_DNA"/>
</dbReference>
<gene>
    <name evidence="2" type="ORF">FEQUK3_LOCUS9476</name>
</gene>
<accession>A0A8J2IWN1</accession>
<protein>
    <submittedName>
        <fullName evidence="2">Uncharacterized protein</fullName>
    </submittedName>
</protein>
<evidence type="ECO:0000313" key="3">
    <source>
        <dbReference type="Proteomes" id="UP000693738"/>
    </source>
</evidence>
<dbReference type="Proteomes" id="UP000693738">
    <property type="component" value="Unassembled WGS sequence"/>
</dbReference>
<feature type="compositionally biased region" description="Basic residues" evidence="1">
    <location>
        <begin position="14"/>
        <end position="27"/>
    </location>
</feature>
<feature type="region of interest" description="Disordered" evidence="1">
    <location>
        <begin position="1"/>
        <end position="146"/>
    </location>
</feature>
<feature type="region of interest" description="Disordered" evidence="1">
    <location>
        <begin position="357"/>
        <end position="387"/>
    </location>
</feature>
<evidence type="ECO:0000256" key="1">
    <source>
        <dbReference type="SAM" id="MobiDB-lite"/>
    </source>
</evidence>
<comment type="caution">
    <text evidence="2">The sequence shown here is derived from an EMBL/GenBank/DDBJ whole genome shotgun (WGS) entry which is preliminary data.</text>
</comment>
<dbReference type="AlphaFoldDB" id="A0A8J2IWN1"/>
<feature type="region of interest" description="Disordered" evidence="1">
    <location>
        <begin position="480"/>
        <end position="504"/>
    </location>
</feature>
<name>A0A8J2IWN1_FUSEQ</name>